<reference evidence="1 2" key="1">
    <citation type="submission" date="2024-08" db="EMBL/GenBank/DDBJ databases">
        <authorList>
            <person name="Lu H."/>
        </authorList>
    </citation>
    <scope>NUCLEOTIDE SEQUENCE [LARGE SCALE GENOMIC DNA]</scope>
    <source>
        <strain evidence="1 2">BYS78W</strain>
    </source>
</reference>
<accession>A0ABW7H7I4</accession>
<evidence type="ECO:0000313" key="1">
    <source>
        <dbReference type="EMBL" id="MFG6485867.1"/>
    </source>
</evidence>
<dbReference type="Proteomes" id="UP001606134">
    <property type="component" value="Unassembled WGS sequence"/>
</dbReference>
<protein>
    <recommendedName>
        <fullName evidence="3">Solute-binding protein family 3/N-terminal domain-containing protein</fullName>
    </recommendedName>
</protein>
<proteinExistence type="predicted"/>
<gene>
    <name evidence="1" type="ORF">ACG04R_04230</name>
</gene>
<dbReference type="RefSeq" id="WP_394406622.1">
    <property type="nucleotide sequence ID" value="NZ_JBIGIC010000002.1"/>
</dbReference>
<dbReference type="SUPFAM" id="SSF53850">
    <property type="entry name" value="Periplasmic binding protein-like II"/>
    <property type="match status" value="1"/>
</dbReference>
<dbReference type="EMBL" id="JBIGIC010000002">
    <property type="protein sequence ID" value="MFG6485867.1"/>
    <property type="molecule type" value="Genomic_DNA"/>
</dbReference>
<comment type="caution">
    <text evidence="1">The sequence shown here is derived from an EMBL/GenBank/DDBJ whole genome shotgun (WGS) entry which is preliminary data.</text>
</comment>
<evidence type="ECO:0008006" key="3">
    <source>
        <dbReference type="Google" id="ProtNLM"/>
    </source>
</evidence>
<organism evidence="1 2">
    <name type="scientific">Pelomonas candidula</name>
    <dbReference type="NCBI Taxonomy" id="3299025"/>
    <lineage>
        <taxon>Bacteria</taxon>
        <taxon>Pseudomonadati</taxon>
        <taxon>Pseudomonadota</taxon>
        <taxon>Betaproteobacteria</taxon>
        <taxon>Burkholderiales</taxon>
        <taxon>Sphaerotilaceae</taxon>
        <taxon>Roseateles</taxon>
    </lineage>
</organism>
<evidence type="ECO:0000313" key="2">
    <source>
        <dbReference type="Proteomes" id="UP001606134"/>
    </source>
</evidence>
<name>A0ABW7H7I4_9BURK</name>
<sequence>MSPPSPPLRRRPLLALPLLLAGRPLRAQPDEPVRLPRHISMPDPQLAYVRRIVELALNRAGSRREVQYVDLDMAQGRTLIELAAGHSPIDVMWTMTDRLREASGLLPVRIPIDRGLLGWRLLLVRRRELPEWSRVRSLKDLGDRLAGQGHDWPDTTVLRANGLRVGTSSVYEALFRMLAAGRIDYFPRSILEIDAEMAGGRYPELAIAPDLMLHYPAAAYLFVSPSRPELATELKAGLEAAVVDGSFQRLHREQFGALLKAHPVKPAGVLKLSNPLLPSETPLQRRELWLQPGDVLPPA</sequence>
<keyword evidence="2" id="KW-1185">Reference proteome</keyword>